<evidence type="ECO:0000256" key="1">
    <source>
        <dbReference type="ARBA" id="ARBA00004196"/>
    </source>
</evidence>
<dbReference type="Proteomes" id="UP000634919">
    <property type="component" value="Unassembled WGS sequence"/>
</dbReference>
<comment type="subcellular location">
    <subcellularLocation>
        <location evidence="1">Cell envelope</location>
    </subcellularLocation>
</comment>
<dbReference type="InterPro" id="IPR034984">
    <property type="entry name" value="Imelysin-like_IPPA"/>
</dbReference>
<comment type="caution">
    <text evidence="5">The sequence shown here is derived from an EMBL/GenBank/DDBJ whole genome shotgun (WGS) entry which is preliminary data.</text>
</comment>
<gene>
    <name evidence="5" type="ORF">H9646_04930</name>
</gene>
<proteinExistence type="predicted"/>
<dbReference type="Gene3D" id="1.20.1420.20">
    <property type="entry name" value="M75 peptidase, HXXE motif"/>
    <property type="match status" value="1"/>
</dbReference>
<evidence type="ECO:0000259" key="4">
    <source>
        <dbReference type="Pfam" id="PF09375"/>
    </source>
</evidence>
<reference evidence="5 6" key="1">
    <citation type="submission" date="2020-08" db="EMBL/GenBank/DDBJ databases">
        <title>A Genomic Blueprint of the Chicken Gut Microbiome.</title>
        <authorList>
            <person name="Gilroy R."/>
            <person name="Ravi A."/>
            <person name="Getino M."/>
            <person name="Pursley I."/>
            <person name="Horton D.L."/>
            <person name="Alikhan N.-F."/>
            <person name="Baker D."/>
            <person name="Gharbi K."/>
            <person name="Hall N."/>
            <person name="Watson M."/>
            <person name="Adriaenssens E.M."/>
            <person name="Foster-Nyarko E."/>
            <person name="Jarju S."/>
            <person name="Secka A."/>
            <person name="Antonio M."/>
            <person name="Oren A."/>
            <person name="Chaudhuri R."/>
            <person name="La Ragione R.M."/>
            <person name="Hildebrand F."/>
            <person name="Pallen M.J."/>
        </authorList>
    </citation>
    <scope>NUCLEOTIDE SEQUENCE [LARGE SCALE GENOMIC DNA]</scope>
    <source>
        <strain evidence="5 6">Sa2CVA6</strain>
    </source>
</reference>
<protein>
    <submittedName>
        <fullName evidence="5">Imelysin family protein</fullName>
    </submittedName>
</protein>
<evidence type="ECO:0000313" key="5">
    <source>
        <dbReference type="EMBL" id="MBD7959815.1"/>
    </source>
</evidence>
<evidence type="ECO:0000256" key="2">
    <source>
        <dbReference type="ARBA" id="ARBA00022729"/>
    </source>
</evidence>
<feature type="chain" id="PRO_5046579438" evidence="3">
    <location>
        <begin position="22"/>
        <end position="334"/>
    </location>
</feature>
<dbReference type="Pfam" id="PF09375">
    <property type="entry name" value="Peptidase_M75"/>
    <property type="match status" value="1"/>
</dbReference>
<feature type="signal peptide" evidence="3">
    <location>
        <begin position="1"/>
        <end position="21"/>
    </location>
</feature>
<dbReference type="CDD" id="cd14659">
    <property type="entry name" value="Imelysin-like_IPPA"/>
    <property type="match status" value="1"/>
</dbReference>
<feature type="domain" description="Imelysin-like" evidence="4">
    <location>
        <begin position="48"/>
        <end position="305"/>
    </location>
</feature>
<organism evidence="5 6">
    <name type="scientific">Comamonas avium</name>
    <dbReference type="NCBI Taxonomy" id="2762231"/>
    <lineage>
        <taxon>Bacteria</taxon>
        <taxon>Pseudomonadati</taxon>
        <taxon>Pseudomonadota</taxon>
        <taxon>Betaproteobacteria</taxon>
        <taxon>Burkholderiales</taxon>
        <taxon>Comamonadaceae</taxon>
        <taxon>Comamonas</taxon>
    </lineage>
</organism>
<evidence type="ECO:0000313" key="6">
    <source>
        <dbReference type="Proteomes" id="UP000634919"/>
    </source>
</evidence>
<dbReference type="RefSeq" id="WP_191722211.1">
    <property type="nucleotide sequence ID" value="NZ_JACSQK010000002.1"/>
</dbReference>
<keyword evidence="6" id="KW-1185">Reference proteome</keyword>
<keyword evidence="2 3" id="KW-0732">Signal</keyword>
<sequence>MRFAPLSLSLIALCMAVSSHAATPPAPPLTSGAAAQALYAQWFVPQSAQASTSAQQLQSQLQQYCTGTASLEKVRGDFTQASQDWERLSAVAMGPQIEHRTARMVDFQPMRLPLLKAALRKAPKDLAAMETIGAPAKGFPALEHLLWVDVAAPKTPTCQYARLVAADLTQELQELHQANQAAANFTALDFDSTAEFLNQWIGGVERLRWQAMEKPLRSATASKPAQVTRAASEGTLTSWKAQWSGLRTLAIGNPQMPDNVSLARLVEVQGWQHLADELRAAVQQADSAMQSIDKVSLNAITPANKALKQLKHLVENDVALSLDVTIGFSDADGD</sequence>
<name>A0ABR8S8L8_9BURK</name>
<dbReference type="InterPro" id="IPR018976">
    <property type="entry name" value="Imelysin-like"/>
</dbReference>
<dbReference type="EMBL" id="JACSQK010000002">
    <property type="protein sequence ID" value="MBD7959815.1"/>
    <property type="molecule type" value="Genomic_DNA"/>
</dbReference>
<evidence type="ECO:0000256" key="3">
    <source>
        <dbReference type="SAM" id="SignalP"/>
    </source>
</evidence>
<accession>A0ABR8S8L8</accession>
<dbReference type="InterPro" id="IPR038352">
    <property type="entry name" value="Imelysin_sf"/>
</dbReference>